<accession>A0A0E9X4R0</accession>
<proteinExistence type="predicted"/>
<dbReference type="EMBL" id="GBXM01010993">
    <property type="protein sequence ID" value="JAH97584.1"/>
    <property type="molecule type" value="Transcribed_RNA"/>
</dbReference>
<sequence length="87" mass="10830">MRVSDNPHRMWLCKRPLHWHRWLKWKCLFKMRSIELLAPSPCICSQYRYFNCCSYWAHVHSSQSVIFIVPNQYKYNYKGQFQVCLRW</sequence>
<protein>
    <submittedName>
        <fullName evidence="1">Uncharacterized protein</fullName>
    </submittedName>
</protein>
<evidence type="ECO:0000313" key="1">
    <source>
        <dbReference type="EMBL" id="JAH97584.1"/>
    </source>
</evidence>
<reference evidence="1" key="1">
    <citation type="submission" date="2014-11" db="EMBL/GenBank/DDBJ databases">
        <authorList>
            <person name="Amaro Gonzalez C."/>
        </authorList>
    </citation>
    <scope>NUCLEOTIDE SEQUENCE</scope>
</reference>
<name>A0A0E9X4R0_ANGAN</name>
<organism evidence="1">
    <name type="scientific">Anguilla anguilla</name>
    <name type="common">European freshwater eel</name>
    <name type="synonym">Muraena anguilla</name>
    <dbReference type="NCBI Taxonomy" id="7936"/>
    <lineage>
        <taxon>Eukaryota</taxon>
        <taxon>Metazoa</taxon>
        <taxon>Chordata</taxon>
        <taxon>Craniata</taxon>
        <taxon>Vertebrata</taxon>
        <taxon>Euteleostomi</taxon>
        <taxon>Actinopterygii</taxon>
        <taxon>Neopterygii</taxon>
        <taxon>Teleostei</taxon>
        <taxon>Anguilliformes</taxon>
        <taxon>Anguillidae</taxon>
        <taxon>Anguilla</taxon>
    </lineage>
</organism>
<dbReference type="AlphaFoldDB" id="A0A0E9X4R0"/>
<reference evidence="1" key="2">
    <citation type="journal article" date="2015" name="Fish Shellfish Immunol.">
        <title>Early steps in the European eel (Anguilla anguilla)-Vibrio vulnificus interaction in the gills: Role of the RtxA13 toxin.</title>
        <authorList>
            <person name="Callol A."/>
            <person name="Pajuelo D."/>
            <person name="Ebbesson L."/>
            <person name="Teles M."/>
            <person name="MacKenzie S."/>
            <person name="Amaro C."/>
        </authorList>
    </citation>
    <scope>NUCLEOTIDE SEQUENCE</scope>
</reference>